<keyword evidence="2" id="KW-1185">Reference proteome</keyword>
<reference evidence="1 2" key="2">
    <citation type="journal article" date="2023" name="Plant Pathol.">
        <title>Dismantling and reorganizing Pseudomonas marginalis sensu#lato.</title>
        <authorList>
            <person name="Sawada H."/>
            <person name="Fujikawa T."/>
            <person name="Satou M."/>
        </authorList>
    </citation>
    <scope>NUCLEOTIDE SEQUENCE [LARGE SCALE GENOMIC DNA]</scope>
    <source>
        <strain evidence="1 2">MAFF 301381</strain>
    </source>
</reference>
<proteinExistence type="predicted"/>
<gene>
    <name evidence="1" type="ORF">JWR99_11025</name>
</gene>
<reference evidence="1 2" key="1">
    <citation type="journal article" date="2021" name="Int. J. Syst. Evol. Microbiol.">
        <title>Pseudomonas lactucae sp. nov., a pathogen causing bacterial rot of lettuce in Japan.</title>
        <authorList>
            <person name="Sawada H."/>
            <person name="Fujikawa T."/>
            <person name="Satou M."/>
        </authorList>
    </citation>
    <scope>NUCLEOTIDE SEQUENCE [LARGE SCALE GENOMIC DNA]</scope>
    <source>
        <strain evidence="1 2">MAFF 301381</strain>
    </source>
</reference>
<dbReference type="RefSeq" id="WP_078735255.1">
    <property type="nucleotide sequence ID" value="NZ_JAFHKI010000094.1"/>
</dbReference>
<organism evidence="1 2">
    <name type="scientific">Pseudomonas lactucae</name>
    <dbReference type="NCBI Taxonomy" id="2813360"/>
    <lineage>
        <taxon>Bacteria</taxon>
        <taxon>Pseudomonadati</taxon>
        <taxon>Pseudomonadota</taxon>
        <taxon>Gammaproteobacteria</taxon>
        <taxon>Pseudomonadales</taxon>
        <taxon>Pseudomonadaceae</taxon>
        <taxon>Pseudomonas</taxon>
    </lineage>
</organism>
<dbReference type="EMBL" id="JAFHKJ010000044">
    <property type="protein sequence ID" value="MBN2976467.1"/>
    <property type="molecule type" value="Genomic_DNA"/>
</dbReference>
<dbReference type="Proteomes" id="UP001154860">
    <property type="component" value="Unassembled WGS sequence"/>
</dbReference>
<protein>
    <submittedName>
        <fullName evidence="1">Uncharacterized protein</fullName>
    </submittedName>
</protein>
<sequence>MNLKLLTLQESDASVLTEGVRIRQLSHHITQIFMALLPKIEINGSSKIVVSLGPRGDEDLFDNVLGVTNIFVEHFDFKKLLTLDRFNQDKQLLEELRQALVAIATKKESNSKVVDVINSTAEAVLKTHFELETPIKKLSKSSKNKKHKINVYRILNAAVGEGWYCEEQSEITNKIWMHELPGFIDRSDLFKSAEINETSYQIKNRMGKVVFEVSF</sequence>
<name>A0A9X0YAY1_9PSED</name>
<evidence type="ECO:0000313" key="2">
    <source>
        <dbReference type="Proteomes" id="UP001154860"/>
    </source>
</evidence>
<evidence type="ECO:0000313" key="1">
    <source>
        <dbReference type="EMBL" id="MBN2976467.1"/>
    </source>
</evidence>
<comment type="caution">
    <text evidence="1">The sequence shown here is derived from an EMBL/GenBank/DDBJ whole genome shotgun (WGS) entry which is preliminary data.</text>
</comment>
<dbReference type="AlphaFoldDB" id="A0A9X0YAY1"/>
<accession>A0A9X0YAY1</accession>